<dbReference type="AlphaFoldDB" id="A0AAV6PH84"/>
<comment type="caution">
    <text evidence="1">The sequence shown here is derived from an EMBL/GenBank/DDBJ whole genome shotgun (WGS) entry which is preliminary data.</text>
</comment>
<evidence type="ECO:0000313" key="1">
    <source>
        <dbReference type="EMBL" id="KAG7464396.1"/>
    </source>
</evidence>
<dbReference type="Proteomes" id="UP000693946">
    <property type="component" value="Unassembled WGS sequence"/>
</dbReference>
<keyword evidence="2" id="KW-1185">Reference proteome</keyword>
<organism evidence="1 2">
    <name type="scientific">Solea senegalensis</name>
    <name type="common">Senegalese sole</name>
    <dbReference type="NCBI Taxonomy" id="28829"/>
    <lineage>
        <taxon>Eukaryota</taxon>
        <taxon>Metazoa</taxon>
        <taxon>Chordata</taxon>
        <taxon>Craniata</taxon>
        <taxon>Vertebrata</taxon>
        <taxon>Euteleostomi</taxon>
        <taxon>Actinopterygii</taxon>
        <taxon>Neopterygii</taxon>
        <taxon>Teleostei</taxon>
        <taxon>Neoteleostei</taxon>
        <taxon>Acanthomorphata</taxon>
        <taxon>Carangaria</taxon>
        <taxon>Pleuronectiformes</taxon>
        <taxon>Pleuronectoidei</taxon>
        <taxon>Soleidae</taxon>
        <taxon>Solea</taxon>
    </lineage>
</organism>
<accession>A0AAV6PH84</accession>
<reference evidence="1 2" key="1">
    <citation type="journal article" date="2021" name="Sci. Rep.">
        <title>Chromosome anchoring in Senegalese sole (Solea senegalensis) reveals sex-associated markers and genome rearrangements in flatfish.</title>
        <authorList>
            <person name="Guerrero-Cozar I."/>
            <person name="Gomez-Garrido J."/>
            <person name="Berbel C."/>
            <person name="Martinez-Blanch J.F."/>
            <person name="Alioto T."/>
            <person name="Claros M.G."/>
            <person name="Gagnaire P.A."/>
            <person name="Manchado M."/>
        </authorList>
    </citation>
    <scope>NUCLEOTIDE SEQUENCE [LARGE SCALE GENOMIC DNA]</scope>
    <source>
        <strain evidence="1">Sse05_10M</strain>
    </source>
</reference>
<dbReference type="EMBL" id="JAGKHQ010000779">
    <property type="protein sequence ID" value="KAG7464396.1"/>
    <property type="molecule type" value="Genomic_DNA"/>
</dbReference>
<evidence type="ECO:0000313" key="2">
    <source>
        <dbReference type="Proteomes" id="UP000693946"/>
    </source>
</evidence>
<proteinExistence type="predicted"/>
<sequence length="91" mass="9910">MFRGRGGMRLNLLRNEDIHIRASGAGDSGMSFTSKESINNSGLPLLVFTADLDLLAIQLRHAVNAKRGITLSALHPVKIIHEDEGDEDDAE</sequence>
<gene>
    <name evidence="1" type="ORF">JOB18_011112</name>
</gene>
<protein>
    <submittedName>
        <fullName evidence="1">Uncharacterized protein</fullName>
    </submittedName>
</protein>
<name>A0AAV6PH84_SOLSE</name>